<gene>
    <name evidence="3" type="ORF">SAMN05216199_3090</name>
</gene>
<dbReference type="InterPro" id="IPR016032">
    <property type="entry name" value="Sig_transdc_resp-reg_C-effctor"/>
</dbReference>
<feature type="region of interest" description="Disordered" evidence="1">
    <location>
        <begin position="693"/>
        <end position="712"/>
    </location>
</feature>
<dbReference type="PRINTS" id="PR00038">
    <property type="entry name" value="HTHLUXR"/>
</dbReference>
<dbReference type="SUPFAM" id="SSF46894">
    <property type="entry name" value="C-terminal effector domain of the bipartite response regulators"/>
    <property type="match status" value="1"/>
</dbReference>
<dbReference type="InterPro" id="IPR011990">
    <property type="entry name" value="TPR-like_helical_dom_sf"/>
</dbReference>
<dbReference type="Proteomes" id="UP000199019">
    <property type="component" value="Unassembled WGS sequence"/>
</dbReference>
<dbReference type="STRING" id="587636.SAMN05216199_3090"/>
<name>A0A1H9WPV1_9MICO</name>
<dbReference type="Gene3D" id="1.10.10.10">
    <property type="entry name" value="Winged helix-like DNA-binding domain superfamily/Winged helix DNA-binding domain"/>
    <property type="match status" value="2"/>
</dbReference>
<feature type="domain" description="HTH luxR-type" evidence="2">
    <location>
        <begin position="746"/>
        <end position="811"/>
    </location>
</feature>
<dbReference type="PANTHER" id="PTHR47691">
    <property type="entry name" value="REGULATOR-RELATED"/>
    <property type="match status" value="1"/>
</dbReference>
<dbReference type="Pfam" id="PF00196">
    <property type="entry name" value="GerE"/>
    <property type="match status" value="1"/>
</dbReference>
<dbReference type="InterPro" id="IPR000792">
    <property type="entry name" value="Tscrpt_reg_LuxR_C"/>
</dbReference>
<dbReference type="SMART" id="SM00421">
    <property type="entry name" value="HTH_LUXR"/>
    <property type="match status" value="1"/>
</dbReference>
<dbReference type="PROSITE" id="PS00622">
    <property type="entry name" value="HTH_LUXR_1"/>
    <property type="match status" value="1"/>
</dbReference>
<dbReference type="GO" id="GO:0003677">
    <property type="term" value="F:DNA binding"/>
    <property type="evidence" value="ECO:0007669"/>
    <property type="project" value="InterPro"/>
</dbReference>
<organism evidence="3 4">
    <name type="scientific">Pedococcus cremeus</name>
    <dbReference type="NCBI Taxonomy" id="587636"/>
    <lineage>
        <taxon>Bacteria</taxon>
        <taxon>Bacillati</taxon>
        <taxon>Actinomycetota</taxon>
        <taxon>Actinomycetes</taxon>
        <taxon>Micrococcales</taxon>
        <taxon>Intrasporangiaceae</taxon>
        <taxon>Pedococcus</taxon>
    </lineage>
</organism>
<evidence type="ECO:0000256" key="1">
    <source>
        <dbReference type="SAM" id="MobiDB-lite"/>
    </source>
</evidence>
<dbReference type="InterPro" id="IPR036388">
    <property type="entry name" value="WH-like_DNA-bd_sf"/>
</dbReference>
<protein>
    <submittedName>
        <fullName evidence="3">Regulatory protein, luxR family</fullName>
    </submittedName>
</protein>
<dbReference type="OrthoDB" id="3197423at2"/>
<dbReference type="GO" id="GO:0006355">
    <property type="term" value="P:regulation of DNA-templated transcription"/>
    <property type="evidence" value="ECO:0007669"/>
    <property type="project" value="InterPro"/>
</dbReference>
<dbReference type="RefSeq" id="WP_143056239.1">
    <property type="nucleotide sequence ID" value="NZ_FOHB01000005.1"/>
</dbReference>
<evidence type="ECO:0000313" key="3">
    <source>
        <dbReference type="EMBL" id="SES35895.1"/>
    </source>
</evidence>
<dbReference type="PRINTS" id="PR00364">
    <property type="entry name" value="DISEASERSIST"/>
</dbReference>
<dbReference type="AlphaFoldDB" id="A0A1H9WPV1"/>
<dbReference type="PANTHER" id="PTHR47691:SF3">
    <property type="entry name" value="HTH-TYPE TRANSCRIPTIONAL REGULATOR RV0890C-RELATED"/>
    <property type="match status" value="1"/>
</dbReference>
<dbReference type="EMBL" id="FOHB01000005">
    <property type="protein sequence ID" value="SES35895.1"/>
    <property type="molecule type" value="Genomic_DNA"/>
</dbReference>
<sequence>MLTPCVGREDALDRVRSLLLDGRWVTVTGAPGCGKTLLARHAAEEHPRAVWVSARSLRGADAIVTAALDALGADIAPGDPPFLALKRALDDQDVLLVLDGVDSVDGLGILCDELIDSTSTFRLLCTASSVAGRPHERVVRLGPLRVPQRGEGLEGPAVELFLARIAAAGGHPVDLRRDERNVRRLLQASGGLPLLIEHLGVQIALVGVSDVTPTASIDEAVHASYALLDEDQKRCFRRLAVMQHPVSLDVLADITDVTRAEAAQLASALARRSLVEVHSDGRFDMLAPIRRHGVALTVDGDDHEQAVAGLLRWAERVTPSDGMSGAADESWLREMGVMRQAITAAAAEARTRPLAYRLANNIFSSLYTAMRAREAVEILEEVLASGDGPADIGSQLARRAGICASEVRGTYEGMPLLERAEQHALTDPHPDRQRARNASIRAEMHLDAGALDAARQEVEAGLRLAVGDDYVLRQLRRTLVDIHVCRGEFDEAEALAEVVMTDAPAEEQWMALSARMLMGVIAAEQGRTVEAAAIARAARDRAVDLAEDRIALLADTLFRAVSDNPRSAKVHYEWLPWGVRLGVQLQDARDLMAAQECRRAAGLAADIIVLADSIRLGRDGIEARLLLGDALTACGEGAQAAAAYLGALRQATECGFPLRAADALDGLDRALAAEGSSAAGRCSAAARALRAPRRAVARQRPGQGVPSSVPQRSVPADWVSDGQFTDAGVAAVTTLFTPESGAGEAADSPLSLLTRTERTVASLVAQGLTNRQIAEQLFVSPRTVDAHLAHIFRKLDISSRARLAALMVDHA</sequence>
<evidence type="ECO:0000313" key="4">
    <source>
        <dbReference type="Proteomes" id="UP000199019"/>
    </source>
</evidence>
<dbReference type="CDD" id="cd06170">
    <property type="entry name" value="LuxR_C_like"/>
    <property type="match status" value="1"/>
</dbReference>
<proteinExistence type="predicted"/>
<dbReference type="SUPFAM" id="SSF52540">
    <property type="entry name" value="P-loop containing nucleoside triphosphate hydrolases"/>
    <property type="match status" value="1"/>
</dbReference>
<dbReference type="InterPro" id="IPR027417">
    <property type="entry name" value="P-loop_NTPase"/>
</dbReference>
<accession>A0A1H9WPV1</accession>
<keyword evidence="4" id="KW-1185">Reference proteome</keyword>
<dbReference type="Gene3D" id="3.40.50.300">
    <property type="entry name" value="P-loop containing nucleotide triphosphate hydrolases"/>
    <property type="match status" value="1"/>
</dbReference>
<dbReference type="PROSITE" id="PS50043">
    <property type="entry name" value="HTH_LUXR_2"/>
    <property type="match status" value="1"/>
</dbReference>
<evidence type="ECO:0000259" key="2">
    <source>
        <dbReference type="PROSITE" id="PS50043"/>
    </source>
</evidence>
<reference evidence="4" key="1">
    <citation type="submission" date="2016-10" db="EMBL/GenBank/DDBJ databases">
        <authorList>
            <person name="Varghese N."/>
            <person name="Submissions S."/>
        </authorList>
    </citation>
    <scope>NUCLEOTIDE SEQUENCE [LARGE SCALE GENOMIC DNA]</scope>
    <source>
        <strain evidence="4">CGMCC 1.6963</strain>
    </source>
</reference>
<dbReference type="Gene3D" id="1.25.40.10">
    <property type="entry name" value="Tetratricopeptide repeat domain"/>
    <property type="match status" value="1"/>
</dbReference>